<dbReference type="RefSeq" id="WP_123737806.1">
    <property type="nucleotide sequence ID" value="NZ_RKHQ01000001.1"/>
</dbReference>
<gene>
    <name evidence="1" type="ORF">EDD28_0039</name>
</gene>
<evidence type="ECO:0000313" key="2">
    <source>
        <dbReference type="Proteomes" id="UP000275356"/>
    </source>
</evidence>
<dbReference type="OrthoDB" id="5148789at2"/>
<protein>
    <submittedName>
        <fullName evidence="1">Uncharacterized protein</fullName>
    </submittedName>
</protein>
<comment type="caution">
    <text evidence="1">The sequence shown here is derived from an EMBL/GenBank/DDBJ whole genome shotgun (WGS) entry which is preliminary data.</text>
</comment>
<dbReference type="EMBL" id="RKHQ01000001">
    <property type="protein sequence ID" value="ROR95486.1"/>
    <property type="molecule type" value="Genomic_DNA"/>
</dbReference>
<dbReference type="AlphaFoldDB" id="A0A3N2D6S3"/>
<keyword evidence="2" id="KW-1185">Reference proteome</keyword>
<reference evidence="1 2" key="1">
    <citation type="submission" date="2018-11" db="EMBL/GenBank/DDBJ databases">
        <title>Sequencing the genomes of 1000 actinobacteria strains.</title>
        <authorList>
            <person name="Klenk H.-P."/>
        </authorList>
    </citation>
    <scope>NUCLEOTIDE SEQUENCE [LARGE SCALE GENOMIC DNA]</scope>
    <source>
        <strain evidence="1 2">DSM 13521</strain>
    </source>
</reference>
<sequence>MSVNLVSPNRIECNGDGRWPCRAFFEAPAGSYAHEARRDARREGWTVNMPNPYGGRRRLDYCPEHGWKMVER</sequence>
<name>A0A3N2D6S3_9MICO</name>
<proteinExistence type="predicted"/>
<organism evidence="1 2">
    <name type="scientific">Salana multivorans</name>
    <dbReference type="NCBI Taxonomy" id="120377"/>
    <lineage>
        <taxon>Bacteria</taxon>
        <taxon>Bacillati</taxon>
        <taxon>Actinomycetota</taxon>
        <taxon>Actinomycetes</taxon>
        <taxon>Micrococcales</taxon>
        <taxon>Beutenbergiaceae</taxon>
        <taxon>Salana</taxon>
    </lineage>
</organism>
<dbReference type="Proteomes" id="UP000275356">
    <property type="component" value="Unassembled WGS sequence"/>
</dbReference>
<accession>A0A3N2D6S3</accession>
<evidence type="ECO:0000313" key="1">
    <source>
        <dbReference type="EMBL" id="ROR95486.1"/>
    </source>
</evidence>